<evidence type="ECO:0000256" key="7">
    <source>
        <dbReference type="ARBA" id="ARBA00022967"/>
    </source>
</evidence>
<dbReference type="GO" id="GO:0016887">
    <property type="term" value="F:ATP hydrolysis activity"/>
    <property type="evidence" value="ECO:0007669"/>
    <property type="project" value="InterPro"/>
</dbReference>
<keyword evidence="3" id="KW-0762">Sugar transport</keyword>
<dbReference type="PANTHER" id="PTHR43790">
    <property type="entry name" value="CARBOHYDRATE TRANSPORT ATP-BINDING PROTEIN MG119-RELATED"/>
    <property type="match status" value="1"/>
</dbReference>
<dbReference type="SUPFAM" id="SSF52540">
    <property type="entry name" value="P-loop containing nucleoside triphosphate hydrolases"/>
    <property type="match status" value="2"/>
</dbReference>
<keyword evidence="5" id="KW-0547">Nucleotide-binding</keyword>
<keyword evidence="4" id="KW-0677">Repeat</keyword>
<protein>
    <submittedName>
        <fullName evidence="10">Ribose import ATP-binding protein RbsA</fullName>
    </submittedName>
</protein>
<organism evidence="10 11">
    <name type="scientific">Streptomyces aurantiacus</name>
    <dbReference type="NCBI Taxonomy" id="47760"/>
    <lineage>
        <taxon>Bacteria</taxon>
        <taxon>Bacillati</taxon>
        <taxon>Actinomycetota</taxon>
        <taxon>Actinomycetes</taxon>
        <taxon>Kitasatosporales</taxon>
        <taxon>Streptomycetaceae</taxon>
        <taxon>Streptomyces</taxon>
        <taxon>Streptomyces aurantiacus group</taxon>
    </lineage>
</organism>
<dbReference type="KEGG" id="sgm:GCM10017557_11720"/>
<evidence type="ECO:0000256" key="8">
    <source>
        <dbReference type="ARBA" id="ARBA00023136"/>
    </source>
</evidence>
<keyword evidence="2" id="KW-1003">Cell membrane</keyword>
<dbReference type="InterPro" id="IPR050107">
    <property type="entry name" value="ABC_carbohydrate_import_ATPase"/>
</dbReference>
<dbReference type="PROSITE" id="PS00211">
    <property type="entry name" value="ABC_TRANSPORTER_1"/>
    <property type="match status" value="1"/>
</dbReference>
<keyword evidence="6 10" id="KW-0067">ATP-binding</keyword>
<name>A0A7G1NSS6_9ACTN</name>
<dbReference type="InterPro" id="IPR027417">
    <property type="entry name" value="P-loop_NTPase"/>
</dbReference>
<dbReference type="CDD" id="cd03216">
    <property type="entry name" value="ABC_Carb_Monos_I"/>
    <property type="match status" value="1"/>
</dbReference>
<dbReference type="InterPro" id="IPR017871">
    <property type="entry name" value="ABC_transporter-like_CS"/>
</dbReference>
<evidence type="ECO:0000256" key="5">
    <source>
        <dbReference type="ARBA" id="ARBA00022741"/>
    </source>
</evidence>
<evidence type="ECO:0000256" key="2">
    <source>
        <dbReference type="ARBA" id="ARBA00022475"/>
    </source>
</evidence>
<keyword evidence="7" id="KW-1278">Translocase</keyword>
<evidence type="ECO:0000256" key="3">
    <source>
        <dbReference type="ARBA" id="ARBA00022597"/>
    </source>
</evidence>
<dbReference type="AlphaFoldDB" id="A0A7G1NSS6"/>
<keyword evidence="8" id="KW-0472">Membrane</keyword>
<evidence type="ECO:0000256" key="1">
    <source>
        <dbReference type="ARBA" id="ARBA00022448"/>
    </source>
</evidence>
<dbReference type="CDD" id="cd03215">
    <property type="entry name" value="ABC_Carb_Monos_II"/>
    <property type="match status" value="1"/>
</dbReference>
<dbReference type="Pfam" id="PF00005">
    <property type="entry name" value="ABC_tran"/>
    <property type="match status" value="2"/>
</dbReference>
<keyword evidence="11" id="KW-1185">Reference proteome</keyword>
<evidence type="ECO:0000313" key="11">
    <source>
        <dbReference type="Proteomes" id="UP000516444"/>
    </source>
</evidence>
<dbReference type="Proteomes" id="UP000516444">
    <property type="component" value="Chromosome"/>
</dbReference>
<evidence type="ECO:0000259" key="9">
    <source>
        <dbReference type="PROSITE" id="PS50893"/>
    </source>
</evidence>
<dbReference type="PROSITE" id="PS50893">
    <property type="entry name" value="ABC_TRANSPORTER_2"/>
    <property type="match status" value="2"/>
</dbReference>
<dbReference type="InterPro" id="IPR003439">
    <property type="entry name" value="ABC_transporter-like_ATP-bd"/>
</dbReference>
<accession>A0A7G1NSS6</accession>
<reference evidence="10 11" key="1">
    <citation type="journal article" date="2014" name="Int. J. Syst. Evol. Microbiol.">
        <title>Complete genome sequence of Corynebacterium casei LMG S-19264T (=DSM 44701T), isolated from a smear-ripened cheese.</title>
        <authorList>
            <consortium name="US DOE Joint Genome Institute (JGI-PGF)"/>
            <person name="Walter F."/>
            <person name="Albersmeier A."/>
            <person name="Kalinowski J."/>
            <person name="Ruckert C."/>
        </authorList>
    </citation>
    <scope>NUCLEOTIDE SEQUENCE [LARGE SCALE GENOMIC DNA]</scope>
    <source>
        <strain evidence="10 11">JCM 4677</strain>
    </source>
</reference>
<dbReference type="SMART" id="SM00382">
    <property type="entry name" value="AAA"/>
    <property type="match status" value="2"/>
</dbReference>
<sequence>MRHEDTGNTENTENTDMLTARALVKSYGGVKALDGADIRLRGGEVHALVGENGAGKSTLVRILSGTLAPDDGSVLLADEARAGGIAVVSQELSLFPDLSVRENLFPHRPPRRFGLLDRGAMDRAARPVLAELGLDVDPGTLLGELPLADQQLTEIARALLRRPRVLVLDEPTSALSAAAVDRLERVLRTLTGRGIAILYVTHFLEEVMRFAQRVTVLRDGRVTLAGVRREETGVPDLVTAMLGGTPPLPVHRTRAPAEGPPPVVLAGVCVPGRLTDVTFTVRAGEVVGVAGLQGAGHLDALAVVCGRTAVSAGRVHVGDRGLPRSLRQAVRAGVAFVPSDRKRYGLMTDRTVWENVTAVSWLALGRGGVMPSRSELVRRTLDLTERLRLRGGPHDVVTRLSGGNQQKVVFAKWLATDPRIVVLDDPTRGVDVGVRAEMHRIVGELAAGGAAVLVASTDLAELTELCDRVLVFVRGRLTGEVSGGRLTEHELAAAMQAGADLRAGPRGEGPATAGG</sequence>
<gene>
    <name evidence="10" type="primary">rbsA</name>
    <name evidence="10" type="ORF">GCM10017557_11720</name>
</gene>
<feature type="domain" description="ABC transporter" evidence="9">
    <location>
        <begin position="18"/>
        <end position="244"/>
    </location>
</feature>
<evidence type="ECO:0000256" key="6">
    <source>
        <dbReference type="ARBA" id="ARBA00022840"/>
    </source>
</evidence>
<dbReference type="Gene3D" id="3.40.50.300">
    <property type="entry name" value="P-loop containing nucleotide triphosphate hydrolases"/>
    <property type="match status" value="2"/>
</dbReference>
<evidence type="ECO:0000256" key="4">
    <source>
        <dbReference type="ARBA" id="ARBA00022737"/>
    </source>
</evidence>
<proteinExistence type="predicted"/>
<evidence type="ECO:0000313" key="10">
    <source>
        <dbReference type="EMBL" id="BCL26313.1"/>
    </source>
</evidence>
<dbReference type="PANTHER" id="PTHR43790:SF3">
    <property type="entry name" value="D-ALLOSE IMPORT ATP-BINDING PROTEIN ALSA-RELATED"/>
    <property type="match status" value="1"/>
</dbReference>
<dbReference type="InterPro" id="IPR003593">
    <property type="entry name" value="AAA+_ATPase"/>
</dbReference>
<feature type="domain" description="ABC transporter" evidence="9">
    <location>
        <begin position="258"/>
        <end position="499"/>
    </location>
</feature>
<dbReference type="RefSeq" id="WP_198427913.1">
    <property type="nucleotide sequence ID" value="NZ_AP023440.1"/>
</dbReference>
<keyword evidence="1" id="KW-0813">Transport</keyword>
<dbReference type="EMBL" id="AP023440">
    <property type="protein sequence ID" value="BCL26313.1"/>
    <property type="molecule type" value="Genomic_DNA"/>
</dbReference>
<dbReference type="GO" id="GO:0005524">
    <property type="term" value="F:ATP binding"/>
    <property type="evidence" value="ECO:0007669"/>
    <property type="project" value="UniProtKB-KW"/>
</dbReference>